<dbReference type="FunFam" id="3.30.1380.20:FF:000001">
    <property type="entry name" value="Trafficking protein particle complex subunit BET3"/>
    <property type="match status" value="1"/>
</dbReference>
<evidence type="ECO:0000256" key="2">
    <source>
        <dbReference type="ARBA" id="ARBA00004240"/>
    </source>
</evidence>
<evidence type="ECO:0000256" key="4">
    <source>
        <dbReference type="ARBA" id="ARBA00022448"/>
    </source>
</evidence>
<dbReference type="InterPro" id="IPR007194">
    <property type="entry name" value="TRAPP_component"/>
</dbReference>
<organism evidence="9">
    <name type="scientific">Rhizochromulina marina</name>
    <dbReference type="NCBI Taxonomy" id="1034831"/>
    <lineage>
        <taxon>Eukaryota</taxon>
        <taxon>Sar</taxon>
        <taxon>Stramenopiles</taxon>
        <taxon>Ochrophyta</taxon>
        <taxon>Dictyochophyceae</taxon>
        <taxon>Rhizochromulinales</taxon>
        <taxon>Rhizochromulina</taxon>
    </lineage>
</organism>
<dbReference type="InterPro" id="IPR016721">
    <property type="entry name" value="Bet3"/>
</dbReference>
<keyword evidence="6 8" id="KW-0931">ER-Golgi transport</keyword>
<proteinExistence type="inferred from homology"/>
<dbReference type="Gene3D" id="3.30.1380.20">
    <property type="entry name" value="Trafficking protein particle complex subunit 3"/>
    <property type="match status" value="1"/>
</dbReference>
<sequence>MASKSHVRVGEQAWARTPKVNGEFFAMTYGALVMQIIEDHEDVDLVNKQLEKIGYNIGVRIIDEFLAKSGLPGPCQSHRETADSIAKVAFKMFLGITADVTSWNAERSSFCLTFYENPLTEFVELPAEYTGLVYSNILCGAIRGALEMIQVRAQCKFVRDTLKGDDVNEIQVEIQEVMEEVMSEDYKDNS</sequence>
<dbReference type="GO" id="GO:0048193">
    <property type="term" value="P:Golgi vesicle transport"/>
    <property type="evidence" value="ECO:0007669"/>
    <property type="project" value="InterPro"/>
</dbReference>
<dbReference type="CDD" id="cd14942">
    <property type="entry name" value="TRAPPC3_bet3"/>
    <property type="match status" value="1"/>
</dbReference>
<protein>
    <recommendedName>
        <fullName evidence="8">Trafficking protein particle complex subunit</fullName>
    </recommendedName>
</protein>
<keyword evidence="4 8" id="KW-0813">Transport</keyword>
<dbReference type="GO" id="GO:0016236">
    <property type="term" value="P:macroautophagy"/>
    <property type="evidence" value="ECO:0007669"/>
    <property type="project" value="UniProtKB-ARBA"/>
</dbReference>
<comment type="subcellular location">
    <subcellularLocation>
        <location evidence="2">Endoplasmic reticulum</location>
    </subcellularLocation>
    <subcellularLocation>
        <location evidence="1 8">Golgi apparatus</location>
        <location evidence="1 8">cis-Golgi network</location>
    </subcellularLocation>
</comment>
<reference evidence="9" key="1">
    <citation type="submission" date="2021-01" db="EMBL/GenBank/DDBJ databases">
        <authorList>
            <person name="Corre E."/>
            <person name="Pelletier E."/>
            <person name="Niang G."/>
            <person name="Scheremetjew M."/>
            <person name="Finn R."/>
            <person name="Kale V."/>
            <person name="Holt S."/>
            <person name="Cochrane G."/>
            <person name="Meng A."/>
            <person name="Brown T."/>
            <person name="Cohen L."/>
        </authorList>
    </citation>
    <scope>NUCLEOTIDE SEQUENCE</scope>
    <source>
        <strain evidence="9">CCMP1243</strain>
    </source>
</reference>
<comment type="subunit">
    <text evidence="8">Homodimer.</text>
</comment>
<dbReference type="PANTHER" id="PTHR13048">
    <property type="entry name" value="TRAFFICKING PROTEIN PARTICLE COMPLEX SUBUNIT 3"/>
    <property type="match status" value="1"/>
</dbReference>
<dbReference type="InterPro" id="IPR024096">
    <property type="entry name" value="NO_sig/Golgi_transp_ligand-bd"/>
</dbReference>
<comment type="function">
    <text evidence="8">May play a role in vesicular transport from endoplasmic reticulum to Golgi.</text>
</comment>
<evidence type="ECO:0000256" key="5">
    <source>
        <dbReference type="ARBA" id="ARBA00022824"/>
    </source>
</evidence>
<dbReference type="GO" id="GO:0005783">
    <property type="term" value="C:endoplasmic reticulum"/>
    <property type="evidence" value="ECO:0007669"/>
    <property type="project" value="UniProtKB-SubCell"/>
</dbReference>
<keyword evidence="5" id="KW-0256">Endoplasmic reticulum</keyword>
<evidence type="ECO:0000256" key="7">
    <source>
        <dbReference type="ARBA" id="ARBA00023034"/>
    </source>
</evidence>
<evidence type="ECO:0000313" key="9">
    <source>
        <dbReference type="EMBL" id="CAD9697658.1"/>
    </source>
</evidence>
<dbReference type="EMBL" id="HBHJ01021099">
    <property type="protein sequence ID" value="CAD9697658.1"/>
    <property type="molecule type" value="Transcribed_RNA"/>
</dbReference>
<dbReference type="PIRSF" id="PIRSF018293">
    <property type="entry name" value="TRAPP_I_complex_Bet3"/>
    <property type="match status" value="1"/>
</dbReference>
<evidence type="ECO:0000256" key="8">
    <source>
        <dbReference type="PIRNR" id="PIRNR018293"/>
    </source>
</evidence>
<dbReference type="GO" id="GO:0030008">
    <property type="term" value="C:TRAPP complex"/>
    <property type="evidence" value="ECO:0007669"/>
    <property type="project" value="InterPro"/>
</dbReference>
<evidence type="ECO:0000256" key="3">
    <source>
        <dbReference type="ARBA" id="ARBA00006218"/>
    </source>
</evidence>
<accession>A0A7S2SEE0</accession>
<dbReference type="AlphaFoldDB" id="A0A7S2SEE0"/>
<gene>
    <name evidence="9" type="ORF">RMAR1173_LOCUS13956</name>
</gene>
<dbReference type="Pfam" id="PF04051">
    <property type="entry name" value="TRAPP"/>
    <property type="match status" value="1"/>
</dbReference>
<dbReference type="SUPFAM" id="SSF111126">
    <property type="entry name" value="Ligand-binding domain in the NO signalling and Golgi transport"/>
    <property type="match status" value="1"/>
</dbReference>
<name>A0A7S2SEE0_9STRA</name>
<dbReference type="GO" id="GO:0005794">
    <property type="term" value="C:Golgi apparatus"/>
    <property type="evidence" value="ECO:0007669"/>
    <property type="project" value="UniProtKB-SubCell"/>
</dbReference>
<keyword evidence="7 8" id="KW-0333">Golgi apparatus</keyword>
<evidence type="ECO:0000256" key="1">
    <source>
        <dbReference type="ARBA" id="ARBA00004222"/>
    </source>
</evidence>
<evidence type="ECO:0000256" key="6">
    <source>
        <dbReference type="ARBA" id="ARBA00022892"/>
    </source>
</evidence>
<comment type="similarity">
    <text evidence="3 8">Belongs to the TRAPP small subunits family. BET3 subfamily.</text>
</comment>